<name>A0ACC0AWI1_CATRO</name>
<organism evidence="1 2">
    <name type="scientific">Catharanthus roseus</name>
    <name type="common">Madagascar periwinkle</name>
    <name type="synonym">Vinca rosea</name>
    <dbReference type="NCBI Taxonomy" id="4058"/>
    <lineage>
        <taxon>Eukaryota</taxon>
        <taxon>Viridiplantae</taxon>
        <taxon>Streptophyta</taxon>
        <taxon>Embryophyta</taxon>
        <taxon>Tracheophyta</taxon>
        <taxon>Spermatophyta</taxon>
        <taxon>Magnoliopsida</taxon>
        <taxon>eudicotyledons</taxon>
        <taxon>Gunneridae</taxon>
        <taxon>Pentapetalae</taxon>
        <taxon>asterids</taxon>
        <taxon>lamiids</taxon>
        <taxon>Gentianales</taxon>
        <taxon>Apocynaceae</taxon>
        <taxon>Rauvolfioideae</taxon>
        <taxon>Vinceae</taxon>
        <taxon>Catharanthinae</taxon>
        <taxon>Catharanthus</taxon>
    </lineage>
</organism>
<accession>A0ACC0AWI1</accession>
<sequence>MDGRGGCCIARYAAGSAYETSKIDRIMLRFRPIAPKPVVKAADSVNSTAENVDTTSSYIKTGRGKRRYARNNSNVDNNKRCRKRKPSSPNSEENDKSLSGGGSVSGGDNTVVTLPLLPETPSERTKDYYSPSSVDKKASLPTWLSFGKEEEVDNSHVLSHVTTTEKMVLMLPQTAARVVQGTWVRLECITDTWVDLNGLGRTDEEKLVNLERDTCPGFISDGLNRVQWTNKAYRDMMGDGGGGVWLVMKEGVRLPLTSRAFTCSVRLVTCGKEKSSMTLPCDVWRMECGGFAWRLDIKAALSLGR</sequence>
<keyword evidence="2" id="KW-1185">Reference proteome</keyword>
<dbReference type="Proteomes" id="UP001060085">
    <property type="component" value="Linkage Group LG05"/>
</dbReference>
<comment type="caution">
    <text evidence="1">The sequence shown here is derived from an EMBL/GenBank/DDBJ whole genome shotgun (WGS) entry which is preliminary data.</text>
</comment>
<evidence type="ECO:0000313" key="1">
    <source>
        <dbReference type="EMBL" id="KAI5664926.1"/>
    </source>
</evidence>
<dbReference type="EMBL" id="CM044705">
    <property type="protein sequence ID" value="KAI5664926.1"/>
    <property type="molecule type" value="Genomic_DNA"/>
</dbReference>
<gene>
    <name evidence="1" type="ORF">M9H77_24249</name>
</gene>
<protein>
    <submittedName>
        <fullName evidence="1">Uncharacterized protein</fullName>
    </submittedName>
</protein>
<proteinExistence type="predicted"/>
<evidence type="ECO:0000313" key="2">
    <source>
        <dbReference type="Proteomes" id="UP001060085"/>
    </source>
</evidence>
<reference evidence="2" key="1">
    <citation type="journal article" date="2023" name="Nat. Plants">
        <title>Single-cell RNA sequencing provides a high-resolution roadmap for understanding the multicellular compartmentation of specialized metabolism.</title>
        <authorList>
            <person name="Sun S."/>
            <person name="Shen X."/>
            <person name="Li Y."/>
            <person name="Li Y."/>
            <person name="Wang S."/>
            <person name="Li R."/>
            <person name="Zhang H."/>
            <person name="Shen G."/>
            <person name="Guo B."/>
            <person name="Wei J."/>
            <person name="Xu J."/>
            <person name="St-Pierre B."/>
            <person name="Chen S."/>
            <person name="Sun C."/>
        </authorList>
    </citation>
    <scope>NUCLEOTIDE SEQUENCE [LARGE SCALE GENOMIC DNA]</scope>
</reference>